<feature type="region of interest" description="Disordered" evidence="1">
    <location>
        <begin position="73"/>
        <end position="111"/>
    </location>
</feature>
<dbReference type="EMBL" id="KI392980">
    <property type="protein sequence ID" value="ERN09511.1"/>
    <property type="molecule type" value="Genomic_DNA"/>
</dbReference>
<gene>
    <name evidence="2" type="ORF">AMTR_s00029p00124200</name>
</gene>
<name>W1PP58_AMBTC</name>
<evidence type="ECO:0000313" key="3">
    <source>
        <dbReference type="Proteomes" id="UP000017836"/>
    </source>
</evidence>
<dbReference type="HOGENOM" id="CLU_1984556_0_0_1"/>
<accession>W1PP58</accession>
<dbReference type="Proteomes" id="UP000017836">
    <property type="component" value="Unassembled WGS sequence"/>
</dbReference>
<evidence type="ECO:0000313" key="2">
    <source>
        <dbReference type="EMBL" id="ERN09511.1"/>
    </source>
</evidence>
<keyword evidence="3" id="KW-1185">Reference proteome</keyword>
<reference evidence="3" key="1">
    <citation type="journal article" date="2013" name="Science">
        <title>The Amborella genome and the evolution of flowering plants.</title>
        <authorList>
            <consortium name="Amborella Genome Project"/>
        </authorList>
    </citation>
    <scope>NUCLEOTIDE SEQUENCE [LARGE SCALE GENOMIC DNA]</scope>
</reference>
<protein>
    <submittedName>
        <fullName evidence="2">Uncharacterized protein</fullName>
    </submittedName>
</protein>
<sequence>METLGCEGMERIIAEAEEEVVMVIDIFPKLRELRLCHLTNVGTAQRLQNFEVGREWWEGLEWEYPNILKPKFIKEEEDQTETETETENESVADNEEVSHKSERKKIPKLRTKPVEDDDDEFVFSFV</sequence>
<proteinExistence type="predicted"/>
<organism evidence="2 3">
    <name type="scientific">Amborella trichopoda</name>
    <dbReference type="NCBI Taxonomy" id="13333"/>
    <lineage>
        <taxon>Eukaryota</taxon>
        <taxon>Viridiplantae</taxon>
        <taxon>Streptophyta</taxon>
        <taxon>Embryophyta</taxon>
        <taxon>Tracheophyta</taxon>
        <taxon>Spermatophyta</taxon>
        <taxon>Magnoliopsida</taxon>
        <taxon>Amborellales</taxon>
        <taxon>Amborellaceae</taxon>
        <taxon>Amborella</taxon>
    </lineage>
</organism>
<feature type="compositionally biased region" description="Basic residues" evidence="1">
    <location>
        <begin position="101"/>
        <end position="111"/>
    </location>
</feature>
<evidence type="ECO:0000256" key="1">
    <source>
        <dbReference type="SAM" id="MobiDB-lite"/>
    </source>
</evidence>
<dbReference type="Gramene" id="ERN09511">
    <property type="protein sequence ID" value="ERN09511"/>
    <property type="gene ID" value="AMTR_s00029p00124200"/>
</dbReference>
<dbReference type="AlphaFoldDB" id="W1PP58"/>
<feature type="compositionally biased region" description="Acidic residues" evidence="1">
    <location>
        <begin position="75"/>
        <end position="95"/>
    </location>
</feature>